<dbReference type="Proteomes" id="UP000886812">
    <property type="component" value="Unassembled WGS sequence"/>
</dbReference>
<organism evidence="1 2">
    <name type="scientific">Candidatus Spyradosoma merdigallinarum</name>
    <dbReference type="NCBI Taxonomy" id="2840950"/>
    <lineage>
        <taxon>Bacteria</taxon>
        <taxon>Pseudomonadati</taxon>
        <taxon>Verrucomicrobiota</taxon>
        <taxon>Opitutia</taxon>
        <taxon>Opitutia incertae sedis</taxon>
        <taxon>Candidatus Spyradosoma</taxon>
    </lineage>
</organism>
<protein>
    <recommendedName>
        <fullName evidence="3">Protein kinase domain-containing protein</fullName>
    </recommendedName>
</protein>
<gene>
    <name evidence="1" type="ORF">IAC75_05735</name>
</gene>
<feature type="non-terminal residue" evidence="1">
    <location>
        <position position="442"/>
    </location>
</feature>
<evidence type="ECO:0008006" key="3">
    <source>
        <dbReference type="Google" id="ProtNLM"/>
    </source>
</evidence>
<dbReference type="SUPFAM" id="SSF56112">
    <property type="entry name" value="Protein kinase-like (PK-like)"/>
    <property type="match status" value="1"/>
</dbReference>
<accession>A0A9D1T2D2</accession>
<dbReference type="InterPro" id="IPR011009">
    <property type="entry name" value="Kinase-like_dom_sf"/>
</dbReference>
<proteinExistence type="predicted"/>
<evidence type="ECO:0000313" key="2">
    <source>
        <dbReference type="Proteomes" id="UP000886812"/>
    </source>
</evidence>
<reference evidence="1" key="1">
    <citation type="submission" date="2020-10" db="EMBL/GenBank/DDBJ databases">
        <authorList>
            <person name="Gilroy R."/>
        </authorList>
    </citation>
    <scope>NUCLEOTIDE SEQUENCE</scope>
    <source>
        <strain evidence="1">10669</strain>
    </source>
</reference>
<dbReference type="Pfam" id="PF06293">
    <property type="entry name" value="Kdo"/>
    <property type="match status" value="1"/>
</dbReference>
<reference evidence="1" key="2">
    <citation type="journal article" date="2021" name="PeerJ">
        <title>Extensive microbial diversity within the chicken gut microbiome revealed by metagenomics and culture.</title>
        <authorList>
            <person name="Gilroy R."/>
            <person name="Ravi A."/>
            <person name="Getino M."/>
            <person name="Pursley I."/>
            <person name="Horton D.L."/>
            <person name="Alikhan N.F."/>
            <person name="Baker D."/>
            <person name="Gharbi K."/>
            <person name="Hall N."/>
            <person name="Watson M."/>
            <person name="Adriaenssens E.M."/>
            <person name="Foster-Nyarko E."/>
            <person name="Jarju S."/>
            <person name="Secka A."/>
            <person name="Antonio M."/>
            <person name="Oren A."/>
            <person name="Chaudhuri R.R."/>
            <person name="La Ragione R."/>
            <person name="Hildebrand F."/>
            <person name="Pallen M.J."/>
        </authorList>
    </citation>
    <scope>NUCLEOTIDE SEQUENCE</scope>
    <source>
        <strain evidence="1">10669</strain>
    </source>
</reference>
<name>A0A9D1T2D2_9BACT</name>
<comment type="caution">
    <text evidence="1">The sequence shown here is derived from an EMBL/GenBank/DDBJ whole genome shotgun (WGS) entry which is preliminary data.</text>
</comment>
<dbReference type="Gene3D" id="1.10.510.10">
    <property type="entry name" value="Transferase(Phosphotransferase) domain 1"/>
    <property type="match status" value="1"/>
</dbReference>
<evidence type="ECO:0000313" key="1">
    <source>
        <dbReference type="EMBL" id="HIV04631.1"/>
    </source>
</evidence>
<sequence length="442" mass="49821">MRMGKPLCFAAMREKTTAAPLPAPLVEGWTVPPEFASKLGETAKALRAPAVLQILAAGRERVELVRAAFPEGARECVVKTFPRQCALKRFFASRTGTKAQRAFRAARILRERGVGTPEPLALFEDASRGESRLFTAFVPGLTDFRRELARLLAGTGVADPATELSALMQTVADACRAFHDCGIVHRDLGNQNIGLKKTPEGTWEVFFLDLDRVRIFPAGTLSWEQRGRDLARLHLPSELRWFFCHMYAGSCPQPDGFRRGVEKGMAAWEFHCRTRFLRHPFQEFSRRVPHRAPRAETPFEGRGLWLWDEKTAQALIVHDKKNSRKLRPLSNVFRIAREVLARGLALRRNFAEADALSFRAPAAFAGTFGMTLEATFEQDWATQLRFLGELEEAARERLPVLLRVYRHKGRPQWDFAAEKARELHARGNGVALALVQDRAAVR</sequence>
<dbReference type="AlphaFoldDB" id="A0A9D1T2D2"/>
<dbReference type="EMBL" id="DVOG01000148">
    <property type="protein sequence ID" value="HIV04631.1"/>
    <property type="molecule type" value="Genomic_DNA"/>
</dbReference>